<evidence type="ECO:0000313" key="3">
    <source>
        <dbReference type="EMBL" id="SIT58589.1"/>
    </source>
</evidence>
<dbReference type="PROSITE" id="PS50125">
    <property type="entry name" value="GUANYLATE_CYCLASE_2"/>
    <property type="match status" value="1"/>
</dbReference>
<dbReference type="Gene3D" id="3.40.50.10070">
    <property type="entry name" value="TolB, N-terminal domain"/>
    <property type="match status" value="1"/>
</dbReference>
<sequence length="655" mass="71640">MTPFQTFRCIHSKGPCGNTKLLNSAMVPLSGMARLENAIVDRKLAAIFAADVVGYSALMERDEKGTYERLKAGREQLFEPEIARHHGRVFKLMGDGMLAEFGSVVDAVECAASLQRGLAERNAEVPDDQRIQVRIGINLGEMIVEGDDRFGEGVNIATRLEQLAEPGGIWVSGKVAKEVEKKLAFGFEPMGPQRVKNIAEPIQAFRAKLDGALVKRRAPVSARRLAPWAAALAAIAALAAMWFVGTTPADAPTASATIPSIAVLPFDNMGGDPALTYFGDGVAEDIISMLARAPDLSVIARNSSFTYKGRATDIRQVGKELGVGYVLEGSVRKDADKVRIVAQLVDAKSGEHVWAERFDKTGTDPWALQDEVTGKIIGALTGEKGQLKRAQYREAWGQDTANLREYDYYLRGHDLLMQLTPEGNTEAGRIWTQGLAEFPDSALLRIKLGFYHTFEVVNGWSGAPTDDIRRAGQLVREAFAIKGLSPLEKKLAHYLFAYVHTLEGDLQAAVQEAELAVALAPNDAFLRGDCSQFHTFVGNYDKAIDWADFAIRNDPALIAMYAMYKGWAETAAERYVESRETMKEIGDVFVNAPLLRAINAVRLGLPDEAKAEIGKALRMIPGFTAHRWHEIAFASDPAILNRQIADLIAAGLPEK</sequence>
<dbReference type="Gene3D" id="1.25.40.10">
    <property type="entry name" value="Tetratricopeptide repeat domain"/>
    <property type="match status" value="1"/>
</dbReference>
<dbReference type="PANTHER" id="PTHR43081:SF19">
    <property type="entry name" value="PH-SENSITIVE ADENYLATE CYCLASE RV1264"/>
    <property type="match status" value="1"/>
</dbReference>
<dbReference type="Proteomes" id="UP000188388">
    <property type="component" value="Unassembled WGS sequence"/>
</dbReference>
<evidence type="ECO:0000259" key="2">
    <source>
        <dbReference type="PROSITE" id="PS50125"/>
    </source>
</evidence>
<dbReference type="InterPro" id="IPR001054">
    <property type="entry name" value="A/G_cyclase"/>
</dbReference>
<dbReference type="SUPFAM" id="SSF48452">
    <property type="entry name" value="TPR-like"/>
    <property type="match status" value="1"/>
</dbReference>
<dbReference type="PANTHER" id="PTHR43081">
    <property type="entry name" value="ADENYLATE CYCLASE, TERMINAL-DIFFERENTIATION SPECIFIC-RELATED"/>
    <property type="match status" value="1"/>
</dbReference>
<dbReference type="GO" id="GO:0004016">
    <property type="term" value="F:adenylate cyclase activity"/>
    <property type="evidence" value="ECO:0007669"/>
    <property type="project" value="UniProtKB-ARBA"/>
</dbReference>
<evidence type="ECO:0000313" key="4">
    <source>
        <dbReference type="Proteomes" id="UP000188388"/>
    </source>
</evidence>
<proteinExistence type="predicted"/>
<dbReference type="InterPro" id="IPR029787">
    <property type="entry name" value="Nucleotide_cyclase"/>
</dbReference>
<protein>
    <recommendedName>
        <fullName evidence="2">Guanylate cyclase domain-containing protein</fullName>
    </recommendedName>
</protein>
<feature type="domain" description="Guanylate cyclase" evidence="2">
    <location>
        <begin position="46"/>
        <end position="161"/>
    </location>
</feature>
<evidence type="ECO:0000256" key="1">
    <source>
        <dbReference type="SAM" id="Phobius"/>
    </source>
</evidence>
<organism evidence="3 4">
    <name type="scientific">Mesorhizobium prunaredense</name>
    <dbReference type="NCBI Taxonomy" id="1631249"/>
    <lineage>
        <taxon>Bacteria</taxon>
        <taxon>Pseudomonadati</taxon>
        <taxon>Pseudomonadota</taxon>
        <taxon>Alphaproteobacteria</taxon>
        <taxon>Hyphomicrobiales</taxon>
        <taxon>Phyllobacteriaceae</taxon>
        <taxon>Mesorhizobium</taxon>
    </lineage>
</organism>
<dbReference type="SUPFAM" id="SSF55073">
    <property type="entry name" value="Nucleotide cyclase"/>
    <property type="match status" value="1"/>
</dbReference>
<dbReference type="InterPro" id="IPR050697">
    <property type="entry name" value="Adenylyl/Guanylyl_Cyclase_3/4"/>
</dbReference>
<reference evidence="4" key="1">
    <citation type="submission" date="2017-01" db="EMBL/GenBank/DDBJ databases">
        <authorList>
            <person name="Brunel B."/>
        </authorList>
    </citation>
    <scope>NUCLEOTIDE SEQUENCE [LARGE SCALE GENOMIC DNA]</scope>
</reference>
<keyword evidence="1" id="KW-0472">Membrane</keyword>
<gene>
    <name evidence="3" type="ORF">BQ8794_50691</name>
</gene>
<dbReference type="Pfam" id="PF00211">
    <property type="entry name" value="Guanylate_cyc"/>
    <property type="match status" value="1"/>
</dbReference>
<dbReference type="InterPro" id="IPR011990">
    <property type="entry name" value="TPR-like_helical_dom_sf"/>
</dbReference>
<dbReference type="STRING" id="1631249.BQ8794_50691"/>
<dbReference type="SMART" id="SM00044">
    <property type="entry name" value="CYCc"/>
    <property type="match status" value="1"/>
</dbReference>
<dbReference type="GO" id="GO:0035556">
    <property type="term" value="P:intracellular signal transduction"/>
    <property type="evidence" value="ECO:0007669"/>
    <property type="project" value="InterPro"/>
</dbReference>
<dbReference type="GO" id="GO:0006171">
    <property type="term" value="P:cAMP biosynthetic process"/>
    <property type="evidence" value="ECO:0007669"/>
    <property type="project" value="TreeGrafter"/>
</dbReference>
<dbReference type="CDD" id="cd07302">
    <property type="entry name" value="CHD"/>
    <property type="match status" value="1"/>
</dbReference>
<accession>A0A1R3VFA8</accession>
<keyword evidence="1" id="KW-1133">Transmembrane helix</keyword>
<keyword evidence="1" id="KW-0812">Transmembrane</keyword>
<name>A0A1R3VFA8_9HYPH</name>
<keyword evidence="4" id="KW-1185">Reference proteome</keyword>
<dbReference type="Gene3D" id="3.30.70.1230">
    <property type="entry name" value="Nucleotide cyclase"/>
    <property type="match status" value="1"/>
</dbReference>
<dbReference type="EMBL" id="FTPD01000045">
    <property type="protein sequence ID" value="SIT58589.1"/>
    <property type="molecule type" value="Genomic_DNA"/>
</dbReference>
<feature type="transmembrane region" description="Helical" evidence="1">
    <location>
        <begin position="225"/>
        <end position="245"/>
    </location>
</feature>
<dbReference type="AlphaFoldDB" id="A0A1R3VFA8"/>